<evidence type="ECO:0000313" key="2">
    <source>
        <dbReference type="WBParaSite" id="JU765_v2.g2762.t1"/>
    </source>
</evidence>
<dbReference type="Proteomes" id="UP000887576">
    <property type="component" value="Unplaced"/>
</dbReference>
<accession>A0AC34R2Q2</accession>
<organism evidence="1 2">
    <name type="scientific">Panagrolaimus sp. JU765</name>
    <dbReference type="NCBI Taxonomy" id="591449"/>
    <lineage>
        <taxon>Eukaryota</taxon>
        <taxon>Metazoa</taxon>
        <taxon>Ecdysozoa</taxon>
        <taxon>Nematoda</taxon>
        <taxon>Chromadorea</taxon>
        <taxon>Rhabditida</taxon>
        <taxon>Tylenchina</taxon>
        <taxon>Panagrolaimomorpha</taxon>
        <taxon>Panagrolaimoidea</taxon>
        <taxon>Panagrolaimidae</taxon>
        <taxon>Panagrolaimus</taxon>
    </lineage>
</organism>
<protein>
    <submittedName>
        <fullName evidence="2">Guanylate cyclase</fullName>
    </submittedName>
</protein>
<reference evidence="2" key="1">
    <citation type="submission" date="2022-11" db="UniProtKB">
        <authorList>
            <consortium name="WormBaseParasite"/>
        </authorList>
    </citation>
    <scope>IDENTIFICATION</scope>
</reference>
<dbReference type="WBParaSite" id="JU765_v2.g2762.t1">
    <property type="protein sequence ID" value="JU765_v2.g2762.t1"/>
    <property type="gene ID" value="JU765_v2.g2762"/>
</dbReference>
<evidence type="ECO:0000313" key="1">
    <source>
        <dbReference type="Proteomes" id="UP000887576"/>
    </source>
</evidence>
<proteinExistence type="predicted"/>
<name>A0AC34R2Q2_9BILA</name>
<sequence length="305" mass="34381">MFGFIHESIHQMMIRRYGDEFWINVLARTGFESGKENIVNHHYPDNDTYALVDNVSALAKIPREQVWEMYGAFLIEYTMEIGWDELLRAMSPNLKGQHISRELLEPGTPLIRVFEINRPQVPLDFENICNFINAVFVLQVRNTPMDVKKLHRASEATFISDVSQDSMSSGQHLKLKGQMLLLDDRQHLIYLCSPYVTSIPELLQFGMRLTAFERRRSQLATGGEQRTVGTTGPGFGGGKVQNGSSPEGDASGNGGQSAHQRSVSGCPGVRRRHRHVQRRSQLPVHRAPLQAQGRGPSSQRPVHQI</sequence>